<dbReference type="EMBL" id="CP074136">
    <property type="protein sequence ID" value="QUX26536.1"/>
    <property type="molecule type" value="Genomic_DNA"/>
</dbReference>
<geneLocation type="plasmid" evidence="2 3">
    <name>unnamed4</name>
</geneLocation>
<dbReference type="PROSITE" id="PS51257">
    <property type="entry name" value="PROKAR_LIPOPROTEIN"/>
    <property type="match status" value="1"/>
</dbReference>
<keyword evidence="1" id="KW-1133">Transmembrane helix</keyword>
<evidence type="ECO:0000313" key="3">
    <source>
        <dbReference type="Proteomes" id="UP000676079"/>
    </source>
</evidence>
<dbReference type="Proteomes" id="UP000676079">
    <property type="component" value="Plasmid unnamed4"/>
</dbReference>
<keyword evidence="1" id="KW-0812">Transmembrane</keyword>
<organism evidence="2 3">
    <name type="scientific">Nocardiopsis changdeensis</name>
    <dbReference type="NCBI Taxonomy" id="2831969"/>
    <lineage>
        <taxon>Bacteria</taxon>
        <taxon>Bacillati</taxon>
        <taxon>Actinomycetota</taxon>
        <taxon>Actinomycetes</taxon>
        <taxon>Streptosporangiales</taxon>
        <taxon>Nocardiopsidaceae</taxon>
        <taxon>Nocardiopsis</taxon>
    </lineage>
</organism>
<evidence type="ECO:0000313" key="2">
    <source>
        <dbReference type="EMBL" id="QUX26536.1"/>
    </source>
</evidence>
<keyword evidence="2" id="KW-0614">Plasmid</keyword>
<reference evidence="3" key="1">
    <citation type="submission" date="2021-05" db="EMBL/GenBank/DDBJ databases">
        <title>Direct Submission.</title>
        <authorList>
            <person name="Li K."/>
            <person name="Gao J."/>
        </authorList>
    </citation>
    <scope>NUCLEOTIDE SEQUENCE [LARGE SCALE GENOMIC DNA]</scope>
    <source>
        <strain evidence="3">Mg02</strain>
        <plasmid evidence="3">unnamed4</plasmid>
    </source>
</reference>
<dbReference type="RefSeq" id="WP_220565962.1">
    <property type="nucleotide sequence ID" value="NZ_CP074136.1"/>
</dbReference>
<feature type="transmembrane region" description="Helical" evidence="1">
    <location>
        <begin position="37"/>
        <end position="57"/>
    </location>
</feature>
<accession>A0A975KSW6</accession>
<protein>
    <submittedName>
        <fullName evidence="2">Uncharacterized protein</fullName>
    </submittedName>
</protein>
<keyword evidence="3" id="KW-1185">Reference proteome</keyword>
<keyword evidence="1" id="KW-0472">Membrane</keyword>
<sequence>MPLKVPAPAGVFLAAAACLVIAYGALADQRVLPHSAINGPVAMWALLVSCPLAPALATAWGQGTVYDVVTGAIVGATLGFPVWPGLVLVQATGCARR</sequence>
<feature type="transmembrane region" description="Helical" evidence="1">
    <location>
        <begin position="64"/>
        <end position="83"/>
    </location>
</feature>
<name>A0A975KSW6_9ACTN</name>
<proteinExistence type="predicted"/>
<evidence type="ECO:0000256" key="1">
    <source>
        <dbReference type="SAM" id="Phobius"/>
    </source>
</evidence>
<gene>
    <name evidence="2" type="ORF">KGD84_33090</name>
</gene>